<evidence type="ECO:0000313" key="2">
    <source>
        <dbReference type="Proteomes" id="UP000317265"/>
    </source>
</evidence>
<name>A0A523BD88_9CREN</name>
<evidence type="ECO:0008006" key="3">
    <source>
        <dbReference type="Google" id="ProtNLM"/>
    </source>
</evidence>
<accession>A0A523BD88</accession>
<dbReference type="SUPFAM" id="SSF82649">
    <property type="entry name" value="SufE/NifU"/>
    <property type="match status" value="1"/>
</dbReference>
<organism evidence="1 2">
    <name type="scientific">Thermoproteota archaeon</name>
    <dbReference type="NCBI Taxonomy" id="2056631"/>
    <lineage>
        <taxon>Archaea</taxon>
        <taxon>Thermoproteota</taxon>
    </lineage>
</organism>
<dbReference type="AlphaFoldDB" id="A0A523BD88"/>
<comment type="caution">
    <text evidence="1">The sequence shown here is derived from an EMBL/GenBank/DDBJ whole genome shotgun (WGS) entry which is preliminary data.</text>
</comment>
<dbReference type="Proteomes" id="UP000317265">
    <property type="component" value="Unassembled WGS sequence"/>
</dbReference>
<sequence>MNLKENWLWSLLININLMSGIIEGDFLKTIVRKCEKLLKVSIEKEGDIIKNIKISGDFFIYPEEALDELEEFIKNKSINDLKDELESFIKNKNIIILGFKINDLLEIIENA</sequence>
<protein>
    <recommendedName>
        <fullName evidence="3">Lipoate--protein ligase</fullName>
    </recommendedName>
</protein>
<dbReference type="PANTHER" id="PTHR43679">
    <property type="entry name" value="OCTANOYLTRANSFERASE LIPM-RELATED"/>
    <property type="match status" value="1"/>
</dbReference>
<dbReference type="PANTHER" id="PTHR43679:SF2">
    <property type="entry name" value="OCTANOYL-[GCVH]:PROTEIN N-OCTANOYLTRANSFERASE"/>
    <property type="match status" value="1"/>
</dbReference>
<evidence type="ECO:0000313" key="1">
    <source>
        <dbReference type="EMBL" id="TDA38917.1"/>
    </source>
</evidence>
<dbReference type="Gene3D" id="3.30.390.50">
    <property type="entry name" value="CO dehydrogenase flavoprotein, C-terminal domain"/>
    <property type="match status" value="1"/>
</dbReference>
<gene>
    <name evidence="1" type="ORF">DSO09_03485</name>
</gene>
<reference evidence="1 2" key="1">
    <citation type="journal article" date="2019" name="Nat. Microbiol.">
        <title>Expanding anaerobic alkane metabolism in the domain of Archaea.</title>
        <authorList>
            <person name="Wang Y."/>
            <person name="Wegener G."/>
            <person name="Hou J."/>
            <person name="Wang F."/>
            <person name="Xiao X."/>
        </authorList>
    </citation>
    <scope>NUCLEOTIDE SEQUENCE [LARGE SCALE GENOMIC DNA]</scope>
    <source>
        <strain evidence="1">WYZ-LMO11</strain>
    </source>
</reference>
<dbReference type="EMBL" id="QNVI01000041">
    <property type="protein sequence ID" value="TDA38917.1"/>
    <property type="molecule type" value="Genomic_DNA"/>
</dbReference>
<proteinExistence type="predicted"/>
<dbReference type="InterPro" id="IPR050664">
    <property type="entry name" value="Octanoyltrans_LipM/LipL"/>
</dbReference>